<dbReference type="EMBL" id="AGSI01000003">
    <property type="protein sequence ID" value="EIE26228.1"/>
    <property type="molecule type" value="Genomic_DNA"/>
</dbReference>
<reference evidence="2 3" key="1">
    <citation type="journal article" date="2012" name="Genome Biol.">
        <title>The genome of the polar eukaryotic microalga coccomyxa subellipsoidea reveals traits of cold adaptation.</title>
        <authorList>
            <person name="Blanc G."/>
            <person name="Agarkova I."/>
            <person name="Grimwood J."/>
            <person name="Kuo A."/>
            <person name="Brueggeman A."/>
            <person name="Dunigan D."/>
            <person name="Gurnon J."/>
            <person name="Ladunga I."/>
            <person name="Lindquist E."/>
            <person name="Lucas S."/>
            <person name="Pangilinan J."/>
            <person name="Proschold T."/>
            <person name="Salamov A."/>
            <person name="Schmutz J."/>
            <person name="Weeks D."/>
            <person name="Yamada T."/>
            <person name="Claverie J.M."/>
            <person name="Grigoriev I."/>
            <person name="Van Etten J."/>
            <person name="Lomsadze A."/>
            <person name="Borodovsky M."/>
        </authorList>
    </citation>
    <scope>NUCLEOTIDE SEQUENCE [LARGE SCALE GENOMIC DNA]</scope>
    <source>
        <strain evidence="2 3">C-169</strain>
    </source>
</reference>
<dbReference type="KEGG" id="csl:COCSUDRAFT_61209"/>
<dbReference type="AlphaFoldDB" id="I0Z6F9"/>
<feature type="region of interest" description="Disordered" evidence="1">
    <location>
        <begin position="102"/>
        <end position="174"/>
    </location>
</feature>
<evidence type="ECO:0000313" key="3">
    <source>
        <dbReference type="Proteomes" id="UP000007264"/>
    </source>
</evidence>
<dbReference type="Proteomes" id="UP000007264">
    <property type="component" value="Unassembled WGS sequence"/>
</dbReference>
<accession>I0Z6F9</accession>
<evidence type="ECO:0000313" key="2">
    <source>
        <dbReference type="EMBL" id="EIE26228.1"/>
    </source>
</evidence>
<sequence>MAAPPGHAHERAKAGAARGVRCVHAGVAGRWRGPWVGSSPVQGMLVEAVWDGMEDTHSLYLKLRRALTGPRLTADKAEGVGKTHCMARDKGATGQIVFSMTPTTNLPGLERTPPSSTVPPPEHACAQANEARAAKEATEAEETRQVGAVATAANADNANAARRTRGGGASSATL</sequence>
<comment type="caution">
    <text evidence="2">The sequence shown here is derived from an EMBL/GenBank/DDBJ whole genome shotgun (WGS) entry which is preliminary data.</text>
</comment>
<gene>
    <name evidence="2" type="ORF">COCSUDRAFT_61209</name>
</gene>
<name>I0Z6F9_COCSC</name>
<proteinExistence type="predicted"/>
<keyword evidence="3" id="KW-1185">Reference proteome</keyword>
<feature type="compositionally biased region" description="Low complexity" evidence="1">
    <location>
        <begin position="146"/>
        <end position="161"/>
    </location>
</feature>
<protein>
    <submittedName>
        <fullName evidence="2">Uncharacterized protein</fullName>
    </submittedName>
</protein>
<organism evidence="2 3">
    <name type="scientific">Coccomyxa subellipsoidea (strain C-169)</name>
    <name type="common">Green microalga</name>
    <dbReference type="NCBI Taxonomy" id="574566"/>
    <lineage>
        <taxon>Eukaryota</taxon>
        <taxon>Viridiplantae</taxon>
        <taxon>Chlorophyta</taxon>
        <taxon>core chlorophytes</taxon>
        <taxon>Trebouxiophyceae</taxon>
        <taxon>Trebouxiophyceae incertae sedis</taxon>
        <taxon>Coccomyxaceae</taxon>
        <taxon>Coccomyxa</taxon>
        <taxon>Coccomyxa subellipsoidea</taxon>
    </lineage>
</organism>
<dbReference type="GeneID" id="17044232"/>
<feature type="compositionally biased region" description="Basic and acidic residues" evidence="1">
    <location>
        <begin position="132"/>
        <end position="144"/>
    </location>
</feature>
<dbReference type="RefSeq" id="XP_005650772.1">
    <property type="nucleotide sequence ID" value="XM_005650715.1"/>
</dbReference>
<evidence type="ECO:0000256" key="1">
    <source>
        <dbReference type="SAM" id="MobiDB-lite"/>
    </source>
</evidence>